<protein>
    <recommendedName>
        <fullName evidence="2">HNH endonuclease</fullName>
    </recommendedName>
</protein>
<dbReference type="AlphaFoldDB" id="A0A6M3LL27"/>
<name>A0A6M3LL27_9ZZZZ</name>
<reference evidence="1" key="1">
    <citation type="submission" date="2020-03" db="EMBL/GenBank/DDBJ databases">
        <title>The deep terrestrial virosphere.</title>
        <authorList>
            <person name="Holmfeldt K."/>
            <person name="Nilsson E."/>
            <person name="Simone D."/>
            <person name="Lopez-Fernandez M."/>
            <person name="Wu X."/>
            <person name="de Brujin I."/>
            <person name="Lundin D."/>
            <person name="Andersson A."/>
            <person name="Bertilsson S."/>
            <person name="Dopson M."/>
        </authorList>
    </citation>
    <scope>NUCLEOTIDE SEQUENCE</scope>
    <source>
        <strain evidence="1">MM415B04214</strain>
    </source>
</reference>
<dbReference type="Gene3D" id="1.10.30.50">
    <property type="match status" value="1"/>
</dbReference>
<evidence type="ECO:0000313" key="1">
    <source>
        <dbReference type="EMBL" id="QJA93475.1"/>
    </source>
</evidence>
<dbReference type="EMBL" id="MT143152">
    <property type="protein sequence ID" value="QJA93475.1"/>
    <property type="molecule type" value="Genomic_DNA"/>
</dbReference>
<proteinExistence type="predicted"/>
<organism evidence="1">
    <name type="scientific">viral metagenome</name>
    <dbReference type="NCBI Taxonomy" id="1070528"/>
    <lineage>
        <taxon>unclassified sequences</taxon>
        <taxon>metagenomes</taxon>
        <taxon>organismal metagenomes</taxon>
    </lineage>
</organism>
<gene>
    <name evidence="1" type="ORF">MM415B04214_0002</name>
</gene>
<evidence type="ECO:0008006" key="2">
    <source>
        <dbReference type="Google" id="ProtNLM"/>
    </source>
</evidence>
<sequence>MNNVSINNRRRSVILHDFKYNKIKGSFCIYCGEKAHVYDHVPPISKAEQFKGTFIKVPSCKSCNAILNNTSFKTLKERREHLIKKLSNRKDLKIPIWDYSELSELEGFIKKYIKKGIKNREVLKKRLTYLYFYLETENFEDYYPYDDFILLEDAE</sequence>
<accession>A0A6M3LL27</accession>